<dbReference type="SMART" id="SM01005">
    <property type="entry name" value="Ala_racemase_C"/>
    <property type="match status" value="1"/>
</dbReference>
<comment type="similarity">
    <text evidence="4">Belongs to the alanine racemase family.</text>
</comment>
<feature type="domain" description="Alanine racemase C-terminal" evidence="7">
    <location>
        <begin position="246"/>
        <end position="368"/>
    </location>
</feature>
<dbReference type="PANTHER" id="PTHR30511">
    <property type="entry name" value="ALANINE RACEMASE"/>
    <property type="match status" value="1"/>
</dbReference>
<dbReference type="PROSITE" id="PS00395">
    <property type="entry name" value="ALANINE_RACEMASE"/>
    <property type="match status" value="1"/>
</dbReference>
<dbReference type="Pfam" id="PF01168">
    <property type="entry name" value="Ala_racemase_N"/>
    <property type="match status" value="1"/>
</dbReference>
<feature type="active site" description="Proton acceptor; specific for L-alanine" evidence="4">
    <location>
        <position position="267"/>
    </location>
</feature>
<dbReference type="GO" id="GO:0030170">
    <property type="term" value="F:pyridoxal phosphate binding"/>
    <property type="evidence" value="ECO:0007669"/>
    <property type="project" value="UniProtKB-UniRule"/>
</dbReference>
<comment type="cofactor">
    <cofactor evidence="1 4 5">
        <name>pyridoxal 5'-phosphate</name>
        <dbReference type="ChEBI" id="CHEBI:597326"/>
    </cofactor>
</comment>
<dbReference type="Proteomes" id="UP000064201">
    <property type="component" value="Chromosome"/>
</dbReference>
<evidence type="ECO:0000313" key="8">
    <source>
        <dbReference type="EMBL" id="AKJ95817.1"/>
    </source>
</evidence>
<dbReference type="RefSeq" id="WP_047251598.1">
    <property type="nucleotide sequence ID" value="NZ_CP011367.1"/>
</dbReference>
<dbReference type="InterPro" id="IPR001608">
    <property type="entry name" value="Ala_racemase_N"/>
</dbReference>
<feature type="binding site" evidence="4 6">
    <location>
        <position position="315"/>
    </location>
    <ligand>
        <name>substrate</name>
    </ligand>
</feature>
<feature type="modified residue" description="N6-(pyridoxal phosphate)lysine" evidence="4 5">
    <location>
        <position position="35"/>
    </location>
</feature>
<dbReference type="Gene3D" id="3.20.20.10">
    <property type="entry name" value="Alanine racemase"/>
    <property type="match status" value="1"/>
</dbReference>
<dbReference type="UniPathway" id="UPA00042">
    <property type="reaction ID" value="UER00497"/>
</dbReference>
<dbReference type="InterPro" id="IPR011079">
    <property type="entry name" value="Ala_racemase_C"/>
</dbReference>
<dbReference type="KEGG" id="tvr:TVD_10840"/>
<keyword evidence="2 4" id="KW-0663">Pyridoxal phosphate</keyword>
<dbReference type="STRING" id="106634.TVD_10840"/>
<organism evidence="8 9">
    <name type="scientific">Thioalkalivibrio versutus</name>
    <dbReference type="NCBI Taxonomy" id="106634"/>
    <lineage>
        <taxon>Bacteria</taxon>
        <taxon>Pseudomonadati</taxon>
        <taxon>Pseudomonadota</taxon>
        <taxon>Gammaproteobacteria</taxon>
        <taxon>Chromatiales</taxon>
        <taxon>Ectothiorhodospiraceae</taxon>
        <taxon>Thioalkalivibrio</taxon>
    </lineage>
</organism>
<dbReference type="GO" id="GO:0030632">
    <property type="term" value="P:D-alanine biosynthetic process"/>
    <property type="evidence" value="ECO:0007669"/>
    <property type="project" value="UniProtKB-UniRule"/>
</dbReference>
<dbReference type="InterPro" id="IPR029066">
    <property type="entry name" value="PLP-binding_barrel"/>
</dbReference>
<dbReference type="GO" id="GO:0005829">
    <property type="term" value="C:cytosol"/>
    <property type="evidence" value="ECO:0007669"/>
    <property type="project" value="TreeGrafter"/>
</dbReference>
<evidence type="ECO:0000256" key="3">
    <source>
        <dbReference type="ARBA" id="ARBA00023235"/>
    </source>
</evidence>
<dbReference type="NCBIfam" id="TIGR00492">
    <property type="entry name" value="alr"/>
    <property type="match status" value="1"/>
</dbReference>
<dbReference type="PANTHER" id="PTHR30511:SF0">
    <property type="entry name" value="ALANINE RACEMASE, CATABOLIC-RELATED"/>
    <property type="match status" value="1"/>
</dbReference>
<dbReference type="HAMAP" id="MF_01201">
    <property type="entry name" value="Ala_racemase"/>
    <property type="match status" value="1"/>
</dbReference>
<dbReference type="AlphaFoldDB" id="A0A0G3G8F3"/>
<sequence length="369" mass="38530">MRRAASIHLHPEALRHNLGVARRLAPGVPMWSVIKAEGYGHGLLWAAEALAQTSDGLAVSQIGEARALRAAGFGGPLLVLQGPRDVSEARACTEFDLQPVLHDATQLDHLDAAGVVLPVVWVKLNTGMNRLGFAPQVAKRVATRLQAAGHGCGGLHWMTHMACADEPGHPQNARQLEQFGATVSAFPGLRSVANSAALFAGWGKGGASAAPGDYWARPGIMLYGAHPASVPVEDLPEGPDGDLRPAMTVRAPIIATQPLEPGSTVGYGATWTAAAPGRAGIVAMGYADGYPRHAPSGTPILVQDRLCPLIGRVSMDMLAVDLSGLPEVQVGAMATLWGEGLPVERVARAAGTISYDVLTRVADRLQPGN</sequence>
<comment type="function">
    <text evidence="4">Catalyzes the interconversion of L-alanine and D-alanine. May also act on other amino acids.</text>
</comment>
<feature type="active site" description="Proton acceptor; specific for D-alanine" evidence="4">
    <location>
        <position position="35"/>
    </location>
</feature>
<evidence type="ECO:0000256" key="4">
    <source>
        <dbReference type="HAMAP-Rule" id="MF_01201"/>
    </source>
</evidence>
<protein>
    <recommendedName>
        <fullName evidence="4">Alanine racemase</fullName>
        <ecNumber evidence="4">5.1.1.1</ecNumber>
    </recommendedName>
</protein>
<dbReference type="InterPro" id="IPR020622">
    <property type="entry name" value="Ala_racemase_pyridoxalP-BS"/>
</dbReference>
<evidence type="ECO:0000256" key="2">
    <source>
        <dbReference type="ARBA" id="ARBA00022898"/>
    </source>
</evidence>
<reference evidence="8 9" key="1">
    <citation type="submission" date="2015-04" db="EMBL/GenBank/DDBJ databases">
        <title>Complete Sequence for the Genome of the Thioalkalivibrio versutus D301.</title>
        <authorList>
            <person name="Mu T."/>
            <person name="Zhou J."/>
            <person name="Xu X."/>
        </authorList>
    </citation>
    <scope>NUCLEOTIDE SEQUENCE [LARGE SCALE GENOMIC DNA]</scope>
    <source>
        <strain evidence="8 9">D301</strain>
    </source>
</reference>
<feature type="binding site" evidence="4 6">
    <location>
        <position position="130"/>
    </location>
    <ligand>
        <name>substrate</name>
    </ligand>
</feature>
<dbReference type="InterPro" id="IPR000821">
    <property type="entry name" value="Ala_racemase"/>
</dbReference>
<evidence type="ECO:0000313" key="9">
    <source>
        <dbReference type="Proteomes" id="UP000064201"/>
    </source>
</evidence>
<gene>
    <name evidence="8" type="primary">alr</name>
    <name evidence="8" type="ORF">TVD_10840</name>
</gene>
<dbReference type="SUPFAM" id="SSF50621">
    <property type="entry name" value="Alanine racemase C-terminal domain-like"/>
    <property type="match status" value="1"/>
</dbReference>
<dbReference type="OrthoDB" id="9813814at2"/>
<evidence type="ECO:0000256" key="1">
    <source>
        <dbReference type="ARBA" id="ARBA00001933"/>
    </source>
</evidence>
<dbReference type="InterPro" id="IPR009006">
    <property type="entry name" value="Ala_racemase/Decarboxylase_C"/>
</dbReference>
<evidence type="ECO:0000259" key="7">
    <source>
        <dbReference type="SMART" id="SM01005"/>
    </source>
</evidence>
<comment type="catalytic activity">
    <reaction evidence="4">
        <text>L-alanine = D-alanine</text>
        <dbReference type="Rhea" id="RHEA:20249"/>
        <dbReference type="ChEBI" id="CHEBI:57416"/>
        <dbReference type="ChEBI" id="CHEBI:57972"/>
        <dbReference type="EC" id="5.1.1.1"/>
    </reaction>
</comment>
<accession>A0A0G3G8F3</accession>
<evidence type="ECO:0000256" key="5">
    <source>
        <dbReference type="PIRSR" id="PIRSR600821-50"/>
    </source>
</evidence>
<dbReference type="EC" id="5.1.1.1" evidence="4"/>
<dbReference type="SUPFAM" id="SSF51419">
    <property type="entry name" value="PLP-binding barrel"/>
    <property type="match status" value="1"/>
</dbReference>
<evidence type="ECO:0000256" key="6">
    <source>
        <dbReference type="PIRSR" id="PIRSR600821-52"/>
    </source>
</evidence>
<keyword evidence="9" id="KW-1185">Reference proteome</keyword>
<dbReference type="EMBL" id="CP011367">
    <property type="protein sequence ID" value="AKJ95817.1"/>
    <property type="molecule type" value="Genomic_DNA"/>
</dbReference>
<dbReference type="Gene3D" id="2.40.37.10">
    <property type="entry name" value="Lyase, Ornithine Decarboxylase, Chain A, domain 1"/>
    <property type="match status" value="1"/>
</dbReference>
<dbReference type="GO" id="GO:0008784">
    <property type="term" value="F:alanine racemase activity"/>
    <property type="evidence" value="ECO:0007669"/>
    <property type="project" value="UniProtKB-UniRule"/>
</dbReference>
<keyword evidence="3 4" id="KW-0413">Isomerase</keyword>
<dbReference type="PRINTS" id="PR00992">
    <property type="entry name" value="ALARACEMASE"/>
</dbReference>
<proteinExistence type="inferred from homology"/>
<comment type="pathway">
    <text evidence="4">Amino-acid biosynthesis; D-alanine biosynthesis; D-alanine from L-alanine: step 1/1.</text>
</comment>
<name>A0A0G3G8F3_9GAMM</name>
<dbReference type="Pfam" id="PF00842">
    <property type="entry name" value="Ala_racemase_C"/>
    <property type="match status" value="1"/>
</dbReference>
<dbReference type="PATRIC" id="fig|106634.4.peg.2210"/>